<gene>
    <name evidence="2" type="ORF">KUH32_11275</name>
</gene>
<evidence type="ECO:0000313" key="2">
    <source>
        <dbReference type="EMBL" id="MBV2360360.1"/>
    </source>
</evidence>
<sequence length="96" mass="10482">MSDGEIVHEQQGSKGRYVIRRNGAEAELTYSIASATLRIADHTGVPDAFRGTGAGLALVTRLVEDARAEGFKIMPLCPFVNAQRRKHPDWADVFAV</sequence>
<dbReference type="InterPro" id="IPR045057">
    <property type="entry name" value="Gcn5-rel_NAT"/>
</dbReference>
<evidence type="ECO:0000313" key="3">
    <source>
        <dbReference type="Proteomes" id="UP001166293"/>
    </source>
</evidence>
<keyword evidence="3" id="KW-1185">Reference proteome</keyword>
<organism evidence="2 3">
    <name type="scientific">Thalassococcus arenae</name>
    <dbReference type="NCBI Taxonomy" id="2851652"/>
    <lineage>
        <taxon>Bacteria</taxon>
        <taxon>Pseudomonadati</taxon>
        <taxon>Pseudomonadota</taxon>
        <taxon>Alphaproteobacteria</taxon>
        <taxon>Rhodobacterales</taxon>
        <taxon>Roseobacteraceae</taxon>
        <taxon>Thalassococcus</taxon>
    </lineage>
</organism>
<protein>
    <submittedName>
        <fullName evidence="2">N-acetyltransferase</fullName>
    </submittedName>
</protein>
<name>A0ABS6N9Z6_9RHOB</name>
<dbReference type="PROSITE" id="PS51729">
    <property type="entry name" value="GNAT_YJDJ"/>
    <property type="match status" value="1"/>
</dbReference>
<accession>A0ABS6N9Z6</accession>
<dbReference type="InterPro" id="IPR031165">
    <property type="entry name" value="GNAT_YJDJ"/>
</dbReference>
<dbReference type="PANTHER" id="PTHR31435">
    <property type="entry name" value="PROTEIN NATD1"/>
    <property type="match status" value="1"/>
</dbReference>
<feature type="domain" description="N-acetyltransferase" evidence="1">
    <location>
        <begin position="9"/>
        <end position="95"/>
    </location>
</feature>
<dbReference type="EMBL" id="JAHRWL010000002">
    <property type="protein sequence ID" value="MBV2360360.1"/>
    <property type="molecule type" value="Genomic_DNA"/>
</dbReference>
<dbReference type="Pfam" id="PF14542">
    <property type="entry name" value="Acetyltransf_CG"/>
    <property type="match status" value="1"/>
</dbReference>
<reference evidence="2" key="1">
    <citation type="submission" date="2021-06" db="EMBL/GenBank/DDBJ databases">
        <title>Thalassococcus sp. CAU 1522 isolated from sea sand, Republic of Korea.</title>
        <authorList>
            <person name="Kim W."/>
        </authorList>
    </citation>
    <scope>NUCLEOTIDE SEQUENCE</scope>
    <source>
        <strain evidence="2">CAU 1522</strain>
    </source>
</reference>
<evidence type="ECO:0000259" key="1">
    <source>
        <dbReference type="PROSITE" id="PS51729"/>
    </source>
</evidence>
<dbReference type="RefSeq" id="WP_217778446.1">
    <property type="nucleotide sequence ID" value="NZ_JAHRWL010000002.1"/>
</dbReference>
<comment type="caution">
    <text evidence="2">The sequence shown here is derived from an EMBL/GenBank/DDBJ whole genome shotgun (WGS) entry which is preliminary data.</text>
</comment>
<dbReference type="PANTHER" id="PTHR31435:SF10">
    <property type="entry name" value="BSR4717 PROTEIN"/>
    <property type="match status" value="1"/>
</dbReference>
<dbReference type="Proteomes" id="UP001166293">
    <property type="component" value="Unassembled WGS sequence"/>
</dbReference>
<proteinExistence type="predicted"/>